<protein>
    <submittedName>
        <fullName evidence="3">Uncharacterized protein</fullName>
    </submittedName>
</protein>
<accession>A0AAV6QPU8</accession>
<dbReference type="EMBL" id="JAGKHQ010000016">
    <property type="protein sequence ID" value="KAG7494037.1"/>
    <property type="molecule type" value="Genomic_DNA"/>
</dbReference>
<evidence type="ECO:0000313" key="3">
    <source>
        <dbReference type="EMBL" id="KAG7494037.1"/>
    </source>
</evidence>
<sequence length="281" mass="31386">MKNKVLFALMVIISSLLATTQTTTTTRPRTTTPPSLPRANLNGKMFTLSVGGITFYSPYSTTPHSPQPATTSSPYQTTQPSVTGWSLCLRYLSDTQSHKILTICPSCYNSVILSAASKTLFRLSNGYGSGSSSNFEPNINFMSASELDIWTKVCVTVDNVKSVAQLFSGSNMSIRKMLRLKCSWTGAPTIRISGFDGQVTDVQMWDYPLLYEDVSNYMNYRDYAGSILTWSDIRYSPDGNLLLEDVYEFQAREPISRRRKGRRRKGGKKTRKGFTLGESEM</sequence>
<evidence type="ECO:0000256" key="1">
    <source>
        <dbReference type="SAM" id="MobiDB-lite"/>
    </source>
</evidence>
<keyword evidence="4" id="KW-1185">Reference proteome</keyword>
<keyword evidence="2" id="KW-0732">Signal</keyword>
<comment type="caution">
    <text evidence="3">The sequence shown here is derived from an EMBL/GenBank/DDBJ whole genome shotgun (WGS) entry which is preliminary data.</text>
</comment>
<dbReference type="AlphaFoldDB" id="A0AAV6QPU8"/>
<feature type="signal peptide" evidence="2">
    <location>
        <begin position="1"/>
        <end position="22"/>
    </location>
</feature>
<name>A0AAV6QPU8_SOLSE</name>
<gene>
    <name evidence="3" type="ORF">JOB18_021704</name>
</gene>
<dbReference type="Proteomes" id="UP000693946">
    <property type="component" value="Linkage Group LG4"/>
</dbReference>
<feature type="region of interest" description="Disordered" evidence="1">
    <location>
        <begin position="22"/>
        <end position="41"/>
    </location>
</feature>
<feature type="compositionally biased region" description="Low complexity" evidence="1">
    <location>
        <begin position="22"/>
        <end position="33"/>
    </location>
</feature>
<feature type="region of interest" description="Disordered" evidence="1">
    <location>
        <begin position="257"/>
        <end position="281"/>
    </location>
</feature>
<reference evidence="3 4" key="1">
    <citation type="journal article" date="2021" name="Sci. Rep.">
        <title>Chromosome anchoring in Senegalese sole (Solea senegalensis) reveals sex-associated markers and genome rearrangements in flatfish.</title>
        <authorList>
            <person name="Guerrero-Cozar I."/>
            <person name="Gomez-Garrido J."/>
            <person name="Berbel C."/>
            <person name="Martinez-Blanch J.F."/>
            <person name="Alioto T."/>
            <person name="Claros M.G."/>
            <person name="Gagnaire P.A."/>
            <person name="Manchado M."/>
        </authorList>
    </citation>
    <scope>NUCLEOTIDE SEQUENCE [LARGE SCALE GENOMIC DNA]</scope>
    <source>
        <strain evidence="3">Sse05_10M</strain>
    </source>
</reference>
<proteinExistence type="predicted"/>
<feature type="compositionally biased region" description="Basic residues" evidence="1">
    <location>
        <begin position="257"/>
        <end position="272"/>
    </location>
</feature>
<evidence type="ECO:0000313" key="4">
    <source>
        <dbReference type="Proteomes" id="UP000693946"/>
    </source>
</evidence>
<evidence type="ECO:0000256" key="2">
    <source>
        <dbReference type="SAM" id="SignalP"/>
    </source>
</evidence>
<organism evidence="3 4">
    <name type="scientific">Solea senegalensis</name>
    <name type="common">Senegalese sole</name>
    <dbReference type="NCBI Taxonomy" id="28829"/>
    <lineage>
        <taxon>Eukaryota</taxon>
        <taxon>Metazoa</taxon>
        <taxon>Chordata</taxon>
        <taxon>Craniata</taxon>
        <taxon>Vertebrata</taxon>
        <taxon>Euteleostomi</taxon>
        <taxon>Actinopterygii</taxon>
        <taxon>Neopterygii</taxon>
        <taxon>Teleostei</taxon>
        <taxon>Neoteleostei</taxon>
        <taxon>Acanthomorphata</taxon>
        <taxon>Carangaria</taxon>
        <taxon>Pleuronectiformes</taxon>
        <taxon>Pleuronectoidei</taxon>
        <taxon>Soleidae</taxon>
        <taxon>Solea</taxon>
    </lineage>
</organism>
<feature type="chain" id="PRO_5043518257" evidence="2">
    <location>
        <begin position="23"/>
        <end position="281"/>
    </location>
</feature>